<reference evidence="2" key="1">
    <citation type="submission" date="2016-03" db="EMBL/GenBank/DDBJ databases">
        <authorList>
            <person name="Lee Y.-S."/>
            <person name="Choi Y.-L."/>
        </authorList>
    </citation>
    <scope>NUCLEOTIDE SEQUENCE [LARGE SCALE GENOMIC DNA]</scope>
    <source>
        <strain evidence="2">DAU221</strain>
    </source>
</reference>
<dbReference type="Pfam" id="PF12836">
    <property type="entry name" value="HHH_3"/>
    <property type="match status" value="1"/>
</dbReference>
<dbReference type="RefSeq" id="WP_067155015.1">
    <property type="nucleotide sequence ID" value="NZ_CP014864.1"/>
</dbReference>
<dbReference type="GO" id="GO:0006281">
    <property type="term" value="P:DNA repair"/>
    <property type="evidence" value="ECO:0007669"/>
    <property type="project" value="InterPro"/>
</dbReference>
<dbReference type="GO" id="GO:0003677">
    <property type="term" value="F:DNA binding"/>
    <property type="evidence" value="ECO:0007669"/>
    <property type="project" value="UniProtKB-KW"/>
</dbReference>
<dbReference type="KEGG" id="mthd:A3224_12175"/>
<organism evidence="1 2">
    <name type="scientific">Microbulbifer thermotolerans</name>
    <dbReference type="NCBI Taxonomy" id="252514"/>
    <lineage>
        <taxon>Bacteria</taxon>
        <taxon>Pseudomonadati</taxon>
        <taxon>Pseudomonadota</taxon>
        <taxon>Gammaproteobacteria</taxon>
        <taxon>Cellvibrionales</taxon>
        <taxon>Microbulbiferaceae</taxon>
        <taxon>Microbulbifer</taxon>
    </lineage>
</organism>
<dbReference type="InterPro" id="IPR004509">
    <property type="entry name" value="Competence_ComEA_HhH"/>
</dbReference>
<dbReference type="PANTHER" id="PTHR21180:SF32">
    <property type="entry name" value="ENDONUCLEASE_EXONUCLEASE_PHOSPHATASE FAMILY DOMAIN-CONTAINING PROTEIN 1"/>
    <property type="match status" value="1"/>
</dbReference>
<dbReference type="InterPro" id="IPR003583">
    <property type="entry name" value="Hlx-hairpin-Hlx_DNA-bd_motif"/>
</dbReference>
<gene>
    <name evidence="1" type="ORF">A3224_12175</name>
</gene>
<evidence type="ECO:0000313" key="1">
    <source>
        <dbReference type="EMBL" id="AMX03230.1"/>
    </source>
</evidence>
<dbReference type="Gene3D" id="1.10.150.280">
    <property type="entry name" value="AF1531-like domain"/>
    <property type="match status" value="1"/>
</dbReference>
<dbReference type="SMART" id="SM00278">
    <property type="entry name" value="HhH1"/>
    <property type="match status" value="2"/>
</dbReference>
<evidence type="ECO:0000313" key="2">
    <source>
        <dbReference type="Proteomes" id="UP000076077"/>
    </source>
</evidence>
<keyword evidence="1" id="KW-0238">DNA-binding</keyword>
<dbReference type="GO" id="GO:0015627">
    <property type="term" value="C:type II protein secretion system complex"/>
    <property type="evidence" value="ECO:0007669"/>
    <property type="project" value="TreeGrafter"/>
</dbReference>
<dbReference type="InterPro" id="IPR010994">
    <property type="entry name" value="RuvA_2-like"/>
</dbReference>
<dbReference type="EMBL" id="CP014864">
    <property type="protein sequence ID" value="AMX03230.1"/>
    <property type="molecule type" value="Genomic_DNA"/>
</dbReference>
<dbReference type="GO" id="GO:0015628">
    <property type="term" value="P:protein secretion by the type II secretion system"/>
    <property type="evidence" value="ECO:0007669"/>
    <property type="project" value="TreeGrafter"/>
</dbReference>
<keyword evidence="2" id="KW-1185">Reference proteome</keyword>
<dbReference type="InterPro" id="IPR051675">
    <property type="entry name" value="Endo/Exo/Phosphatase_dom_1"/>
</dbReference>
<dbReference type="Proteomes" id="UP000076077">
    <property type="component" value="Chromosome"/>
</dbReference>
<sequence>MKTIRAYCTAIFAALYLLCAPAATLAADEHDVVSVNINTATAEELAEKLDGIGQSKAELIIQFRDQHGPFTSLEQLLEIKGIGQATLDKNRDKIRL</sequence>
<dbReference type="GeneID" id="76608801"/>
<accession>A0A143HP73</accession>
<proteinExistence type="predicted"/>
<dbReference type="SUPFAM" id="SSF47781">
    <property type="entry name" value="RuvA domain 2-like"/>
    <property type="match status" value="1"/>
</dbReference>
<dbReference type="STRING" id="252514.A3224_12175"/>
<dbReference type="OrthoDB" id="7510573at2"/>
<dbReference type="NCBIfam" id="TIGR00426">
    <property type="entry name" value="competence protein ComEA helix-hairpin-helix repeat region"/>
    <property type="match status" value="1"/>
</dbReference>
<protein>
    <submittedName>
        <fullName evidence="1">DNA-binding protein</fullName>
    </submittedName>
</protein>
<name>A0A143HP73_MICTH</name>
<dbReference type="AlphaFoldDB" id="A0A143HP73"/>
<dbReference type="PANTHER" id="PTHR21180">
    <property type="entry name" value="ENDONUCLEASE/EXONUCLEASE/PHOSPHATASE FAMILY DOMAIN-CONTAINING PROTEIN 1"/>
    <property type="match status" value="1"/>
</dbReference>